<feature type="transmembrane region" description="Helical" evidence="12">
    <location>
        <begin position="253"/>
        <end position="269"/>
    </location>
</feature>
<keyword evidence="10 12" id="KW-0472">Membrane</keyword>
<dbReference type="OrthoDB" id="416834at2759"/>
<dbReference type="GO" id="GO:0005789">
    <property type="term" value="C:endoplasmic reticulum membrane"/>
    <property type="evidence" value="ECO:0007669"/>
    <property type="project" value="UniProtKB-SubCell"/>
</dbReference>
<evidence type="ECO:0000313" key="15">
    <source>
        <dbReference type="Proteomes" id="UP000722485"/>
    </source>
</evidence>
<feature type="transmembrane region" description="Helical" evidence="12">
    <location>
        <begin position="436"/>
        <end position="455"/>
    </location>
</feature>
<dbReference type="GO" id="GO:0006506">
    <property type="term" value="P:GPI anchor biosynthetic process"/>
    <property type="evidence" value="ECO:0007669"/>
    <property type="project" value="UniProtKB-KW"/>
</dbReference>
<feature type="transmembrane region" description="Helical" evidence="12">
    <location>
        <begin position="50"/>
        <end position="70"/>
    </location>
</feature>
<evidence type="ECO:0000256" key="6">
    <source>
        <dbReference type="ARBA" id="ARBA00022679"/>
    </source>
</evidence>
<evidence type="ECO:0000256" key="3">
    <source>
        <dbReference type="ARBA" id="ARBA00006065"/>
    </source>
</evidence>
<dbReference type="PANTHER" id="PTHR22760:SF4">
    <property type="entry name" value="GPI MANNOSYLTRANSFERASE 3"/>
    <property type="match status" value="1"/>
</dbReference>
<dbReference type="Proteomes" id="UP000722485">
    <property type="component" value="Unassembled WGS sequence"/>
</dbReference>
<sequence length="639" mass="71667">MASTPKLPSPTQSQPPTTAPTLDPSQDPSLDPSPLDTVVNETRNRINRPVFLRSIFVIRLINAWWIATFFQPDEYFQALEPAWDLAFGSQSGAWLTWEWKYQLRSSLHPALFSGAYLAADSISSLLPTGNVLRASILVAAPRVVQAVIAALGDWFTWQLAVSVYGANSNVSFFALFLTLFNPWQWYCSTRTFSNSLEMTLTIMALYFWPWELVGAAQTTKENPKPRPVLRSLWSLRASLCLAALAVVLRPTNGLIWVTIAFVAITRISLQGPSPLTFSAVLVLIREAILCGSLILALSIASDRLYFGFWTFPPYNWLNFNISKSLAVFYGRNPWHYYLLQGLPLICTTSLPFAVMALYRPSGSSDLQANARKTLAYTVLTTILALSLISHKEVRFIYPLLPALNVLAAPVAASFFSSQPAPTTRNPRPRPIFRNTPYLIAALGVNLFLAGYLSILHQPAPLSVLSYLRHQYERIHPASVNLAHTSHFSAASPDDDDLFALFLMPCHTTPWRSHLVYPGLRAYALTCEPPLHTQPNTPERDTYRDEADRFYDDPIAFLGRELFAPAGPLTVPRYIVGFEGIEPWVNDFLKTAEGQVLGIKSLRRVWSGFNGFFNEDWRRSGKMLVWDTGVNDDNEPKKED</sequence>
<evidence type="ECO:0000256" key="7">
    <source>
        <dbReference type="ARBA" id="ARBA00022692"/>
    </source>
</evidence>
<keyword evidence="9 12" id="KW-1133">Transmembrane helix</keyword>
<feature type="transmembrane region" description="Helical" evidence="12">
    <location>
        <begin position="157"/>
        <end position="180"/>
    </location>
</feature>
<evidence type="ECO:0000256" key="1">
    <source>
        <dbReference type="ARBA" id="ARBA00004477"/>
    </source>
</evidence>
<dbReference type="AlphaFoldDB" id="A0A9P5GUD4"/>
<comment type="caution">
    <text evidence="14">The sequence shown here is derived from an EMBL/GenBank/DDBJ whole genome shotgun (WGS) entry which is preliminary data.</text>
</comment>
<dbReference type="PANTHER" id="PTHR22760">
    <property type="entry name" value="GLYCOSYLTRANSFERASE"/>
    <property type="match status" value="1"/>
</dbReference>
<comment type="subcellular location">
    <subcellularLocation>
        <location evidence="1 12">Endoplasmic reticulum membrane</location>
        <topology evidence="1 12">Multi-pass membrane protein</topology>
    </subcellularLocation>
</comment>
<keyword evidence="4" id="KW-0337">GPI-anchor biosynthesis</keyword>
<keyword evidence="5 12" id="KW-0328">Glycosyltransferase</keyword>
<feature type="compositionally biased region" description="Low complexity" evidence="13">
    <location>
        <begin position="1"/>
        <end position="36"/>
    </location>
</feature>
<keyword evidence="15" id="KW-1185">Reference proteome</keyword>
<evidence type="ECO:0000256" key="12">
    <source>
        <dbReference type="RuleBase" id="RU363075"/>
    </source>
</evidence>
<gene>
    <name evidence="14" type="ORF">G7Z17_g13024</name>
</gene>
<organism evidence="14 15">
    <name type="scientific">Cylindrodendrum hubeiense</name>
    <dbReference type="NCBI Taxonomy" id="595255"/>
    <lineage>
        <taxon>Eukaryota</taxon>
        <taxon>Fungi</taxon>
        <taxon>Dikarya</taxon>
        <taxon>Ascomycota</taxon>
        <taxon>Pezizomycotina</taxon>
        <taxon>Sordariomycetes</taxon>
        <taxon>Hypocreomycetidae</taxon>
        <taxon>Hypocreales</taxon>
        <taxon>Nectriaceae</taxon>
        <taxon>Cylindrodendrum</taxon>
    </lineage>
</organism>
<evidence type="ECO:0000256" key="11">
    <source>
        <dbReference type="ARBA" id="ARBA00024708"/>
    </source>
</evidence>
<accession>A0A9P5GUD4</accession>
<reference evidence="14" key="1">
    <citation type="submission" date="2020-03" db="EMBL/GenBank/DDBJ databases">
        <title>Draft Genome Sequence of Cylindrodendrum hubeiense.</title>
        <authorList>
            <person name="Buettner E."/>
            <person name="Kellner H."/>
        </authorList>
    </citation>
    <scope>NUCLEOTIDE SEQUENCE</scope>
    <source>
        <strain evidence="14">IHI 201604</strain>
    </source>
</reference>
<dbReference type="EMBL" id="JAANBB010000667">
    <property type="protein sequence ID" value="KAF7536537.1"/>
    <property type="molecule type" value="Genomic_DNA"/>
</dbReference>
<feature type="transmembrane region" description="Helical" evidence="12">
    <location>
        <begin position="275"/>
        <end position="297"/>
    </location>
</feature>
<evidence type="ECO:0000256" key="2">
    <source>
        <dbReference type="ARBA" id="ARBA00004687"/>
    </source>
</evidence>
<dbReference type="EC" id="2.4.1.-" evidence="12"/>
<feature type="transmembrane region" description="Helical" evidence="12">
    <location>
        <begin position="395"/>
        <end position="415"/>
    </location>
</feature>
<feature type="transmembrane region" description="Helical" evidence="12">
    <location>
        <begin position="192"/>
        <end position="208"/>
    </location>
</feature>
<evidence type="ECO:0000256" key="8">
    <source>
        <dbReference type="ARBA" id="ARBA00022824"/>
    </source>
</evidence>
<dbReference type="Pfam" id="PF03901">
    <property type="entry name" value="Glyco_transf_22"/>
    <property type="match status" value="1"/>
</dbReference>
<feature type="region of interest" description="Disordered" evidence="13">
    <location>
        <begin position="1"/>
        <end position="37"/>
    </location>
</feature>
<feature type="transmembrane region" description="Helical" evidence="12">
    <location>
        <begin position="370"/>
        <end position="389"/>
    </location>
</feature>
<dbReference type="GO" id="GO:0000026">
    <property type="term" value="F:alpha-1,2-mannosyltransferase activity"/>
    <property type="evidence" value="ECO:0007669"/>
    <property type="project" value="TreeGrafter"/>
</dbReference>
<keyword evidence="6" id="KW-0808">Transferase</keyword>
<evidence type="ECO:0000256" key="9">
    <source>
        <dbReference type="ARBA" id="ARBA00022989"/>
    </source>
</evidence>
<comment type="pathway">
    <text evidence="2">Glycolipid biosynthesis; glycosylphosphatidylinositol-anchor biosynthesis.</text>
</comment>
<protein>
    <recommendedName>
        <fullName evidence="12">Mannosyltransferase</fullName>
        <ecNumber evidence="12">2.4.1.-</ecNumber>
    </recommendedName>
</protein>
<comment type="function">
    <text evidence="11">Mannosyltransferase involved in glycosylphosphatidylinositol-anchor biosynthesis. Transfers the third mannose to Man2-GlcN-acyl-PI during GPI precursor assembly.</text>
</comment>
<keyword evidence="8 12" id="KW-0256">Endoplasmic reticulum</keyword>
<dbReference type="InterPro" id="IPR005599">
    <property type="entry name" value="GPI_mannosylTrfase"/>
</dbReference>
<name>A0A9P5GUD4_9HYPO</name>
<evidence type="ECO:0000256" key="10">
    <source>
        <dbReference type="ARBA" id="ARBA00023136"/>
    </source>
</evidence>
<evidence type="ECO:0000313" key="14">
    <source>
        <dbReference type="EMBL" id="KAF7536537.1"/>
    </source>
</evidence>
<evidence type="ECO:0000256" key="13">
    <source>
        <dbReference type="SAM" id="MobiDB-lite"/>
    </source>
</evidence>
<keyword evidence="7 12" id="KW-0812">Transmembrane</keyword>
<evidence type="ECO:0000256" key="4">
    <source>
        <dbReference type="ARBA" id="ARBA00022502"/>
    </source>
</evidence>
<comment type="similarity">
    <text evidence="3">Belongs to the glycosyltransferase 22 family. PIGB subfamily.</text>
</comment>
<evidence type="ECO:0000256" key="5">
    <source>
        <dbReference type="ARBA" id="ARBA00022676"/>
    </source>
</evidence>
<feature type="transmembrane region" description="Helical" evidence="12">
    <location>
        <begin position="334"/>
        <end position="358"/>
    </location>
</feature>
<proteinExistence type="inferred from homology"/>